<dbReference type="Proteomes" id="UP000663852">
    <property type="component" value="Unassembled WGS sequence"/>
</dbReference>
<feature type="domain" description="EGF-like" evidence="2">
    <location>
        <begin position="364"/>
        <end position="404"/>
    </location>
</feature>
<feature type="disulfide bond" evidence="1">
    <location>
        <begin position="187"/>
        <end position="196"/>
    </location>
</feature>
<dbReference type="Pfam" id="PF00008">
    <property type="entry name" value="EGF"/>
    <property type="match status" value="1"/>
</dbReference>
<proteinExistence type="predicted"/>
<name>A0A813YTV0_ADIRI</name>
<evidence type="ECO:0000313" key="5">
    <source>
        <dbReference type="Proteomes" id="UP000663828"/>
    </source>
</evidence>
<dbReference type="Proteomes" id="UP000663828">
    <property type="component" value="Unassembled WGS sequence"/>
</dbReference>
<keyword evidence="1" id="KW-1015">Disulfide bond</keyword>
<evidence type="ECO:0000259" key="2">
    <source>
        <dbReference type="PROSITE" id="PS50026"/>
    </source>
</evidence>
<comment type="caution">
    <text evidence="1">Lacks conserved residue(s) required for the propagation of feature annotation.</text>
</comment>
<protein>
    <recommendedName>
        <fullName evidence="2">EGF-like domain-containing protein</fullName>
    </recommendedName>
</protein>
<reference evidence="3" key="1">
    <citation type="submission" date="2021-02" db="EMBL/GenBank/DDBJ databases">
        <authorList>
            <person name="Nowell W R."/>
        </authorList>
    </citation>
    <scope>NUCLEOTIDE SEQUENCE</scope>
</reference>
<dbReference type="SMART" id="SM00181">
    <property type="entry name" value="EGF"/>
    <property type="match status" value="3"/>
</dbReference>
<feature type="disulfide bond" evidence="1">
    <location>
        <begin position="394"/>
        <end position="403"/>
    </location>
</feature>
<dbReference type="AlphaFoldDB" id="A0A813YTV0"/>
<comment type="caution">
    <text evidence="3">The sequence shown here is derived from an EMBL/GenBank/DDBJ whole genome shotgun (WGS) entry which is preliminary data.</text>
</comment>
<evidence type="ECO:0000256" key="1">
    <source>
        <dbReference type="PROSITE-ProRule" id="PRU00076"/>
    </source>
</evidence>
<dbReference type="InterPro" id="IPR051830">
    <property type="entry name" value="NOTCH_homolog"/>
</dbReference>
<sequence length="431" mass="50026">MNGIVILGIAVTKRFSTKIECLCSSSYYGSRCEYQSERILIIMYMDIVAIDSKYAEYRASWSYDVPFSFLPVNRLVLHLRLDDAPSCRTLKCVHGFCKRYLNSPHHVYCHCHDHWTGFRFDIANVCPCAAGGKCVDGSNSSICICPLGRFGHRREGWFDPCNDNNCKNNGTCVPVDERQNPRYTCLCPIEYEGSDCSTKLNRINLYFSSNFVLRYSLQSAAIFIYILLLNSPVKGVFAIQKRNLIDQTNLHNSLLMFYDNLKKSPLLILVQVYNERDQAEFYVVTFMKKPHDYLTVNVQSDQQCFHIDQIIENQTIREFPLIRRVKYYHHLCLLNKNMRCFIDEHYICFCDHYRQLVCGIFLQESTQCSMNHCQNNGKCIQLTFNGIWDFRCICPSCTFGSLCQLTTSEYTLSLDLILGQDILQTVPFQYQ</sequence>
<dbReference type="SUPFAM" id="SSF57196">
    <property type="entry name" value="EGF/Laminin"/>
    <property type="match status" value="2"/>
</dbReference>
<evidence type="ECO:0000313" key="4">
    <source>
        <dbReference type="EMBL" id="CAF1433388.1"/>
    </source>
</evidence>
<dbReference type="InterPro" id="IPR000742">
    <property type="entry name" value="EGF"/>
</dbReference>
<dbReference type="EMBL" id="CAJNOJ010000398">
    <property type="protein sequence ID" value="CAF1433388.1"/>
    <property type="molecule type" value="Genomic_DNA"/>
</dbReference>
<dbReference type="PANTHER" id="PTHR24033">
    <property type="entry name" value="EGF-LIKE DOMAIN-CONTAINING PROTEIN"/>
    <property type="match status" value="1"/>
</dbReference>
<accession>A0A813YTV0</accession>
<dbReference type="PROSITE" id="PS50026">
    <property type="entry name" value="EGF_3"/>
    <property type="match status" value="3"/>
</dbReference>
<keyword evidence="1" id="KW-0245">EGF-like domain</keyword>
<gene>
    <name evidence="4" type="ORF">EDS130_LOCUS38360</name>
    <name evidence="3" type="ORF">XAT740_LOCUS7445</name>
</gene>
<feature type="domain" description="EGF-like" evidence="2">
    <location>
        <begin position="122"/>
        <end position="155"/>
    </location>
</feature>
<dbReference type="PROSITE" id="PS00022">
    <property type="entry name" value="EGF_1"/>
    <property type="match status" value="2"/>
</dbReference>
<feature type="domain" description="EGF-like" evidence="2">
    <location>
        <begin position="157"/>
        <end position="197"/>
    </location>
</feature>
<dbReference type="OrthoDB" id="9990982at2759"/>
<organism evidence="3 5">
    <name type="scientific">Adineta ricciae</name>
    <name type="common">Rotifer</name>
    <dbReference type="NCBI Taxonomy" id="249248"/>
    <lineage>
        <taxon>Eukaryota</taxon>
        <taxon>Metazoa</taxon>
        <taxon>Spiralia</taxon>
        <taxon>Gnathifera</taxon>
        <taxon>Rotifera</taxon>
        <taxon>Eurotatoria</taxon>
        <taxon>Bdelloidea</taxon>
        <taxon>Adinetida</taxon>
        <taxon>Adinetidae</taxon>
        <taxon>Adineta</taxon>
    </lineage>
</organism>
<dbReference type="Gene3D" id="2.10.25.10">
    <property type="entry name" value="Laminin"/>
    <property type="match status" value="2"/>
</dbReference>
<keyword evidence="5" id="KW-1185">Reference proteome</keyword>
<evidence type="ECO:0000313" key="3">
    <source>
        <dbReference type="EMBL" id="CAF0889734.1"/>
    </source>
</evidence>
<dbReference type="EMBL" id="CAJNOR010000356">
    <property type="protein sequence ID" value="CAF0889734.1"/>
    <property type="molecule type" value="Genomic_DNA"/>
</dbReference>